<reference evidence="1" key="1">
    <citation type="submission" date="2021-06" db="EMBL/GenBank/DDBJ databases">
        <authorList>
            <person name="Kallberg Y."/>
            <person name="Tangrot J."/>
            <person name="Rosling A."/>
        </authorList>
    </citation>
    <scope>NUCLEOTIDE SEQUENCE</scope>
    <source>
        <strain evidence="1">MA453B</strain>
    </source>
</reference>
<evidence type="ECO:0000313" key="2">
    <source>
        <dbReference type="Proteomes" id="UP000789405"/>
    </source>
</evidence>
<feature type="non-terminal residue" evidence="1">
    <location>
        <position position="196"/>
    </location>
</feature>
<proteinExistence type="predicted"/>
<dbReference type="Proteomes" id="UP000789405">
    <property type="component" value="Unassembled WGS sequence"/>
</dbReference>
<protein>
    <submittedName>
        <fullName evidence="1">10280_t:CDS:1</fullName>
    </submittedName>
</protein>
<organism evidence="1 2">
    <name type="scientific">Dentiscutata erythropus</name>
    <dbReference type="NCBI Taxonomy" id="1348616"/>
    <lineage>
        <taxon>Eukaryota</taxon>
        <taxon>Fungi</taxon>
        <taxon>Fungi incertae sedis</taxon>
        <taxon>Mucoromycota</taxon>
        <taxon>Glomeromycotina</taxon>
        <taxon>Glomeromycetes</taxon>
        <taxon>Diversisporales</taxon>
        <taxon>Gigasporaceae</taxon>
        <taxon>Dentiscutata</taxon>
    </lineage>
</organism>
<feature type="non-terminal residue" evidence="1">
    <location>
        <position position="1"/>
    </location>
</feature>
<dbReference type="EMBL" id="CAJVPY010038564">
    <property type="protein sequence ID" value="CAG8804038.1"/>
    <property type="molecule type" value="Genomic_DNA"/>
</dbReference>
<evidence type="ECO:0000313" key="1">
    <source>
        <dbReference type="EMBL" id="CAG8804038.1"/>
    </source>
</evidence>
<keyword evidence="2" id="KW-1185">Reference proteome</keyword>
<comment type="caution">
    <text evidence="1">The sequence shown here is derived from an EMBL/GenBank/DDBJ whole genome shotgun (WGS) entry which is preliminary data.</text>
</comment>
<sequence>ESIEISPNIKIHLMNDLFWQNLKHLRNFLEPFVKFIHKLEGDVPLLSADFLKLRQLETTICNNDYVPTTVIMESIKLDVPIERELIRFAGPENKDQVLEELSEYVGKTGGFSANYLWGSIKEKPYNWWNLNLQILCSLKWPLSVKELRNRGYLIEDNVINLELNETNSVEENNIDDSLSNSPLYIDSMDYADEIDD</sequence>
<dbReference type="AlphaFoldDB" id="A0A9N9JYX6"/>
<dbReference type="OrthoDB" id="2447169at2759"/>
<gene>
    <name evidence="1" type="ORF">DERYTH_LOCUS24014</name>
</gene>
<name>A0A9N9JYX6_9GLOM</name>
<accession>A0A9N9JYX6</accession>